<dbReference type="SUPFAM" id="SSF54593">
    <property type="entry name" value="Glyoxalase/Bleomycin resistance protein/Dihydroxybiphenyl dioxygenase"/>
    <property type="match status" value="1"/>
</dbReference>
<reference evidence="2 3" key="1">
    <citation type="submission" date="2022-06" db="EMBL/GenBank/DDBJ databases">
        <title>Genomic Encyclopedia of Archaeal and Bacterial Type Strains, Phase II (KMG-II): from individual species to whole genera.</title>
        <authorList>
            <person name="Goeker M."/>
        </authorList>
    </citation>
    <scope>NUCLEOTIDE SEQUENCE [LARGE SCALE GENOMIC DNA]</scope>
    <source>
        <strain evidence="2 3">DSM 40477</strain>
    </source>
</reference>
<sequence>MRTFVVSLPVKDVAASGNFFTQLGFRFDPGIGDERAAGVVVADNALVLLFPEDRFREFINGEISADGTEVILTVSAESRQEVDETLRKALAAGGRPWKPTLDQGPMYAASFQDLDGHVWEVLHMDYSATAGGQD</sequence>
<dbReference type="Gene3D" id="3.10.180.10">
    <property type="entry name" value="2,3-Dihydroxybiphenyl 1,2-Dioxygenase, domain 1"/>
    <property type="match status" value="1"/>
</dbReference>
<comment type="caution">
    <text evidence="2">The sequence shown here is derived from an EMBL/GenBank/DDBJ whole genome shotgun (WGS) entry which is preliminary data.</text>
</comment>
<gene>
    <name evidence="2" type="ORF">LX15_005357</name>
</gene>
<proteinExistence type="predicted"/>
<dbReference type="RefSeq" id="WP_253672639.1">
    <property type="nucleotide sequence ID" value="NZ_JAMTCP010000045.1"/>
</dbReference>
<dbReference type="Pfam" id="PF00903">
    <property type="entry name" value="Glyoxalase"/>
    <property type="match status" value="1"/>
</dbReference>
<dbReference type="PROSITE" id="PS51819">
    <property type="entry name" value="VOC"/>
    <property type="match status" value="1"/>
</dbReference>
<dbReference type="InterPro" id="IPR029068">
    <property type="entry name" value="Glyas_Bleomycin-R_OHBP_Dase"/>
</dbReference>
<accession>A0ABT1I1K4</accession>
<dbReference type="InterPro" id="IPR004360">
    <property type="entry name" value="Glyas_Fos-R_dOase_dom"/>
</dbReference>
<feature type="domain" description="VOC" evidence="1">
    <location>
        <begin position="1"/>
        <end position="124"/>
    </location>
</feature>
<dbReference type="Proteomes" id="UP001205311">
    <property type="component" value="Unassembled WGS sequence"/>
</dbReference>
<protein>
    <recommendedName>
        <fullName evidence="1">VOC domain-containing protein</fullName>
    </recommendedName>
</protein>
<name>A0ABT1I1K4_STRSD</name>
<organism evidence="2 3">
    <name type="scientific">Streptoalloteichus tenebrarius (strain ATCC 17920 / DSM 40477 / JCM 4838 / CBS 697.72 / NBRC 16177 / NCIMB 11028 / NRRL B-12390 / A12253. 1 / ISP 5477)</name>
    <name type="common">Streptomyces tenebrarius</name>
    <dbReference type="NCBI Taxonomy" id="1933"/>
    <lineage>
        <taxon>Bacteria</taxon>
        <taxon>Bacillati</taxon>
        <taxon>Actinomycetota</taxon>
        <taxon>Actinomycetes</taxon>
        <taxon>Pseudonocardiales</taxon>
        <taxon>Pseudonocardiaceae</taxon>
        <taxon>Streptoalloteichus</taxon>
    </lineage>
</organism>
<dbReference type="PANTHER" id="PTHR36503">
    <property type="entry name" value="BLR2520 PROTEIN"/>
    <property type="match status" value="1"/>
</dbReference>
<evidence type="ECO:0000313" key="2">
    <source>
        <dbReference type="EMBL" id="MCP2261631.1"/>
    </source>
</evidence>
<evidence type="ECO:0000259" key="1">
    <source>
        <dbReference type="PROSITE" id="PS51819"/>
    </source>
</evidence>
<keyword evidence="3" id="KW-1185">Reference proteome</keyword>
<evidence type="ECO:0000313" key="3">
    <source>
        <dbReference type="Proteomes" id="UP001205311"/>
    </source>
</evidence>
<dbReference type="PANTHER" id="PTHR36503:SF2">
    <property type="entry name" value="BLR2408 PROTEIN"/>
    <property type="match status" value="1"/>
</dbReference>
<dbReference type="InterPro" id="IPR037523">
    <property type="entry name" value="VOC_core"/>
</dbReference>
<dbReference type="EMBL" id="JAMTCP010000045">
    <property type="protein sequence ID" value="MCP2261631.1"/>
    <property type="molecule type" value="Genomic_DNA"/>
</dbReference>